<protein>
    <recommendedName>
        <fullName evidence="5">Surface antigen BspA-like</fullName>
    </recommendedName>
</protein>
<feature type="signal peptide" evidence="2">
    <location>
        <begin position="1"/>
        <end position="17"/>
    </location>
</feature>
<keyword evidence="1" id="KW-0472">Membrane</keyword>
<gene>
    <name evidence="3" type="ORF">M9Y10_032137</name>
</gene>
<keyword evidence="1" id="KW-1133">Transmembrane helix</keyword>
<evidence type="ECO:0008006" key="5">
    <source>
        <dbReference type="Google" id="ProtNLM"/>
    </source>
</evidence>
<dbReference type="Gene3D" id="3.80.10.10">
    <property type="entry name" value="Ribonuclease Inhibitor"/>
    <property type="match status" value="9"/>
</dbReference>
<evidence type="ECO:0000313" key="3">
    <source>
        <dbReference type="EMBL" id="KAK8839208.1"/>
    </source>
</evidence>
<dbReference type="Pfam" id="PF13306">
    <property type="entry name" value="LRR_5"/>
    <property type="match status" value="8"/>
</dbReference>
<feature type="transmembrane region" description="Helical" evidence="1">
    <location>
        <begin position="1418"/>
        <end position="1442"/>
    </location>
</feature>
<dbReference type="InterPro" id="IPR032675">
    <property type="entry name" value="LRR_dom_sf"/>
</dbReference>
<accession>A0ABR2GZZ1</accession>
<keyword evidence="4" id="KW-1185">Reference proteome</keyword>
<dbReference type="InterPro" id="IPR026906">
    <property type="entry name" value="LRR_5"/>
</dbReference>
<keyword evidence="1" id="KW-0812">Transmembrane</keyword>
<dbReference type="Proteomes" id="UP001470230">
    <property type="component" value="Unassembled WGS sequence"/>
</dbReference>
<organism evidence="3 4">
    <name type="scientific">Tritrichomonas musculus</name>
    <dbReference type="NCBI Taxonomy" id="1915356"/>
    <lineage>
        <taxon>Eukaryota</taxon>
        <taxon>Metamonada</taxon>
        <taxon>Parabasalia</taxon>
        <taxon>Tritrichomonadida</taxon>
        <taxon>Tritrichomonadidae</taxon>
        <taxon>Tritrichomonas</taxon>
    </lineage>
</organism>
<evidence type="ECO:0000313" key="4">
    <source>
        <dbReference type="Proteomes" id="UP001470230"/>
    </source>
</evidence>
<dbReference type="PANTHER" id="PTHR45661">
    <property type="entry name" value="SURFACE ANTIGEN"/>
    <property type="match status" value="1"/>
</dbReference>
<dbReference type="PANTHER" id="PTHR45661:SF3">
    <property type="entry name" value="IG-LIKE DOMAIN-CONTAINING PROTEIN"/>
    <property type="match status" value="1"/>
</dbReference>
<reference evidence="3 4" key="1">
    <citation type="submission" date="2024-04" db="EMBL/GenBank/DDBJ databases">
        <title>Tritrichomonas musculus Genome.</title>
        <authorList>
            <person name="Alves-Ferreira E."/>
            <person name="Grigg M."/>
            <person name="Lorenzi H."/>
            <person name="Galac M."/>
        </authorList>
    </citation>
    <scope>NUCLEOTIDE SEQUENCE [LARGE SCALE GENOMIC DNA]</scope>
    <source>
        <strain evidence="3 4">EAF2021</strain>
    </source>
</reference>
<feature type="chain" id="PRO_5047128611" description="Surface antigen BspA-like" evidence="2">
    <location>
        <begin position="18"/>
        <end position="1461"/>
    </location>
</feature>
<sequence>MLFPLILIFAIIRLVLAEEADYIYGCYSTPDDCPSVNSVEIKNAYSWPHYCDCNARDYQVVFKISETTTFKIPSQFFANSKISRISIPKNCQEIEGGAFFGSTIQAFSFETDAAPTLSEGAFSSVTFTGSLSLPKSNSGSSMIGSYVFLSSVLNSITLPDDLSSINSFAFFKATFKGDLTLTKNLVSVEDSAFESATFEKTVNFQNKNTVIRQKAFKDATITGQLLLPTELKTLSPNTFENAEIKANLEIPTGVTNIPFEAFKDAKIRKDFALHDKITTVSTSAFENAKFDKAFTFHSKNTYIDQKAFKDATITGKFTLPSELKSIALNTFENTEINSDLKIPDDVETIPSNAFKGATINGDFTLPNKLRTISSNAFEKTKFKKLVKFSRERTEILKEAFIGAVFSETLELPSETSAKDDDQKSVSYSISDSAFKNAVFHNSITFPSKLQKIFANAFYKAEFTNDISFPTTLQTIGYRAFYSCIFSLTNSLEFGESIIEIGESAFQGSNIQSISFNQKAKLTTIGQYAFQGTFQMTVSTKSSTLYAETINNGAFQGAESIDFSSITSKHIEKNAFMDCYNLVVTNGILILPDGYIKEAAFLNCRKLNGPLTINEPDKESSEDEPPSFIDQYAFMNTGITHLNAPHLKYIQQKAFYNCVLLQGPSDEKYKELYVDTIYENAFDGDTLLNYNTIKSKSISQYAFRLCQKLQANIVILGTKDNTRESSVKPLGDHSFYSCDKLGNLSIDISHLNNYQNFVPPNQKVVISKYAFAKSGLTGPLTIPHIVEEIENYAFSDCPNINELKIIRQNQDTLIIKDGAFRNSNIGKDLVIPEFVIQVCDKSFANTAIETLTIDGTSYSYYDNNKNEYVSLKTEVEPNAFSDCTKLKTLTFGNGSISIDESSFRGSHITSLQMGNVETIPNNAFIGMSLLDKPVVIPDSVTSIGARAFSECYLIPSITISPSSKLTEIGVAAFYKCKTIESIVIPPLVQKIDNYAFYQCTNLKTISILSRVSDKEDPSTPGIIIENSLSIGDYAFYGCSLEFPFSLTSIGDFAFSQCAKLKGGLKIDINVDTIGKYAFRDCSGLDGKLQIVEHYSNNKNPHEITLSEGAFYGCSGLTGDLTIPIHCVLYTVRQETDEYGNQKDVYEYNNNVFKGCTKLNGQLYLPDSIERIPSGTFCNCQNLNIQLKDNLVYIGNQAFMNCAKLTGTLDLSNYDYSNNPIGSYAFSNCTGLNGQLIFKELSDEVFITIGEYAFYNCNGLTGELNCSSLMIIGHHAFAGCSGFTGPLKFSIYLLKVGEYAFADCTGFSGQLSFRSIMDNELSIEESAFQGCTGFKDGSLLITMDRSNSDKKPSSTYYLKIERNAFKDIKFKDIRYIGITQPDCDCDIGLPSRKGIHTSSNYEGKSFCGNPLHKSKLSGGAIAGIVIACIVVVAVIVFLIVFFILKNKKNKDQSEGEVEMNQDP</sequence>
<dbReference type="EMBL" id="JAPFFF010000052">
    <property type="protein sequence ID" value="KAK8839208.1"/>
    <property type="molecule type" value="Genomic_DNA"/>
</dbReference>
<comment type="caution">
    <text evidence="3">The sequence shown here is derived from an EMBL/GenBank/DDBJ whole genome shotgun (WGS) entry which is preliminary data.</text>
</comment>
<name>A0ABR2GZZ1_9EUKA</name>
<keyword evidence="2" id="KW-0732">Signal</keyword>
<dbReference type="SUPFAM" id="SSF52058">
    <property type="entry name" value="L domain-like"/>
    <property type="match status" value="2"/>
</dbReference>
<proteinExistence type="predicted"/>
<dbReference type="InterPro" id="IPR053139">
    <property type="entry name" value="Surface_bspA-like"/>
</dbReference>
<evidence type="ECO:0000256" key="2">
    <source>
        <dbReference type="SAM" id="SignalP"/>
    </source>
</evidence>
<evidence type="ECO:0000256" key="1">
    <source>
        <dbReference type="SAM" id="Phobius"/>
    </source>
</evidence>